<dbReference type="GO" id="GO:0003700">
    <property type="term" value="F:DNA-binding transcription factor activity"/>
    <property type="evidence" value="ECO:0007669"/>
    <property type="project" value="TreeGrafter"/>
</dbReference>
<dbReference type="InterPro" id="IPR039536">
    <property type="entry name" value="TetR_C_Proteobacteria"/>
</dbReference>
<dbReference type="InterPro" id="IPR036271">
    <property type="entry name" value="Tet_transcr_reg_TetR-rel_C_sf"/>
</dbReference>
<evidence type="ECO:0000256" key="2">
    <source>
        <dbReference type="ARBA" id="ARBA00023125"/>
    </source>
</evidence>
<dbReference type="SUPFAM" id="SSF48498">
    <property type="entry name" value="Tetracyclin repressor-like, C-terminal domain"/>
    <property type="match status" value="1"/>
</dbReference>
<proteinExistence type="predicted"/>
<evidence type="ECO:0000256" key="3">
    <source>
        <dbReference type="ARBA" id="ARBA00023163"/>
    </source>
</evidence>
<feature type="domain" description="HTH tetR-type" evidence="5">
    <location>
        <begin position="18"/>
        <end position="78"/>
    </location>
</feature>
<comment type="caution">
    <text evidence="6">The sequence shown here is derived from an EMBL/GenBank/DDBJ whole genome shotgun (WGS) entry which is preliminary data.</text>
</comment>
<dbReference type="GO" id="GO:0000976">
    <property type="term" value="F:transcription cis-regulatory region binding"/>
    <property type="evidence" value="ECO:0007669"/>
    <property type="project" value="TreeGrafter"/>
</dbReference>
<keyword evidence="3" id="KW-0804">Transcription</keyword>
<evidence type="ECO:0000256" key="4">
    <source>
        <dbReference type="PROSITE-ProRule" id="PRU00335"/>
    </source>
</evidence>
<dbReference type="PANTHER" id="PTHR30055">
    <property type="entry name" value="HTH-TYPE TRANSCRIPTIONAL REGULATOR RUTR"/>
    <property type="match status" value="1"/>
</dbReference>
<dbReference type="PROSITE" id="PS50977">
    <property type="entry name" value="HTH_TETR_2"/>
    <property type="match status" value="1"/>
</dbReference>
<evidence type="ECO:0000313" key="7">
    <source>
        <dbReference type="Proteomes" id="UP000245086"/>
    </source>
</evidence>
<dbReference type="InterPro" id="IPR001647">
    <property type="entry name" value="HTH_TetR"/>
</dbReference>
<evidence type="ECO:0000256" key="1">
    <source>
        <dbReference type="ARBA" id="ARBA00023015"/>
    </source>
</evidence>
<dbReference type="Pfam" id="PF14246">
    <property type="entry name" value="TetR_C_7"/>
    <property type="match status" value="1"/>
</dbReference>
<dbReference type="Proteomes" id="UP000245086">
    <property type="component" value="Unassembled WGS sequence"/>
</dbReference>
<gene>
    <name evidence="6" type="primary">yfiR</name>
    <name evidence="6" type="ORF">PbB2_03085</name>
</gene>
<dbReference type="OrthoDB" id="7185252at2"/>
<protein>
    <submittedName>
        <fullName evidence="6">Putative HTH-type transcriptional regulator YfiR</fullName>
    </submittedName>
</protein>
<dbReference type="SUPFAM" id="SSF46689">
    <property type="entry name" value="Homeodomain-like"/>
    <property type="match status" value="1"/>
</dbReference>
<feature type="DNA-binding region" description="H-T-H motif" evidence="4">
    <location>
        <begin position="41"/>
        <end position="60"/>
    </location>
</feature>
<organism evidence="6 7">
    <name type="scientific">Candidatus Phycosocius bacilliformis</name>
    <dbReference type="NCBI Taxonomy" id="1445552"/>
    <lineage>
        <taxon>Bacteria</taxon>
        <taxon>Pseudomonadati</taxon>
        <taxon>Pseudomonadota</taxon>
        <taxon>Alphaproteobacteria</taxon>
        <taxon>Caulobacterales</taxon>
        <taxon>Caulobacterales incertae sedis</taxon>
        <taxon>Candidatus Phycosocius</taxon>
    </lineage>
</organism>
<keyword evidence="2 4" id="KW-0238">DNA-binding</keyword>
<dbReference type="FunFam" id="1.10.10.60:FF:000141">
    <property type="entry name" value="TetR family transcriptional regulator"/>
    <property type="match status" value="1"/>
</dbReference>
<reference evidence="6 7" key="1">
    <citation type="journal article" date="2018" name="Genome Announc.">
        <title>Draft Genome Sequence of "Candidatus Phycosocius bacilliformis," an Alphaproteobacterial Ectosymbiont of the Hydrocarbon-Producing Green Alga Botryococcus braunii.</title>
        <authorList>
            <person name="Tanabe Y."/>
            <person name="Yamaguchi H."/>
            <person name="Watanabe M.M."/>
        </authorList>
    </citation>
    <scope>NUCLEOTIDE SEQUENCE [LARGE SCALE GENOMIC DNA]</scope>
    <source>
        <strain evidence="6 7">BOTRYCO-2</strain>
    </source>
</reference>
<dbReference type="PRINTS" id="PR00455">
    <property type="entry name" value="HTHTETR"/>
</dbReference>
<evidence type="ECO:0000313" key="6">
    <source>
        <dbReference type="EMBL" id="GBF59388.1"/>
    </source>
</evidence>
<name>A0A2P2EE98_9PROT</name>
<dbReference type="Gene3D" id="1.10.357.10">
    <property type="entry name" value="Tetracycline Repressor, domain 2"/>
    <property type="match status" value="1"/>
</dbReference>
<sequence length="222" mass="24617">MNVNAPLVPGPKWTRKPQARPDEVLEAALDVFAANGFAATRMDDIAKAAGLSKAAIYLYFPSKDDVFKALVEQRIGVVQSHFDAAAKDQKHDPLAGLQRAIRLWANSFHDLRLAALPRIILAEALRFPELADFYHRTVIERTQASLIELFQAGIDKGLFRPVEPLVAARALMSPLMFEILRRQAFPAHIPPLSMDELVDSIFDLFLKGLAMPEVENHSGVAP</sequence>
<dbReference type="EMBL" id="BFBR01000013">
    <property type="protein sequence ID" value="GBF59388.1"/>
    <property type="molecule type" value="Genomic_DNA"/>
</dbReference>
<dbReference type="AlphaFoldDB" id="A0A2P2EE98"/>
<dbReference type="InterPro" id="IPR009057">
    <property type="entry name" value="Homeodomain-like_sf"/>
</dbReference>
<dbReference type="InterPro" id="IPR050109">
    <property type="entry name" value="HTH-type_TetR-like_transc_reg"/>
</dbReference>
<evidence type="ECO:0000259" key="5">
    <source>
        <dbReference type="PROSITE" id="PS50977"/>
    </source>
</evidence>
<dbReference type="RefSeq" id="WP_108986272.1">
    <property type="nucleotide sequence ID" value="NZ_BFBR01000013.1"/>
</dbReference>
<dbReference type="Pfam" id="PF00440">
    <property type="entry name" value="TetR_N"/>
    <property type="match status" value="1"/>
</dbReference>
<keyword evidence="7" id="KW-1185">Reference proteome</keyword>
<keyword evidence="1" id="KW-0805">Transcription regulation</keyword>
<accession>A0A2P2EE98</accession>
<dbReference type="PANTHER" id="PTHR30055:SF234">
    <property type="entry name" value="HTH-TYPE TRANSCRIPTIONAL REGULATOR BETI"/>
    <property type="match status" value="1"/>
</dbReference>